<gene>
    <name evidence="2" type="ORF">SAMN05443668_104591</name>
</gene>
<evidence type="ECO:0008006" key="4">
    <source>
        <dbReference type="Google" id="ProtNLM"/>
    </source>
</evidence>
<protein>
    <recommendedName>
        <fullName evidence="4">Roadblock/LAMTOR2 domain-containing protein</fullName>
    </recommendedName>
</protein>
<evidence type="ECO:0000313" key="2">
    <source>
        <dbReference type="EMBL" id="SHN29607.1"/>
    </source>
</evidence>
<dbReference type="SUPFAM" id="SSF103196">
    <property type="entry name" value="Roadblock/LC7 domain"/>
    <property type="match status" value="1"/>
</dbReference>
<sequence length="190" mass="20681">MGVGGDRYDADAQYPVFAPAPVDDEYVAPRVLPPARAAPGAPSRPAAEPNGGSSNPHPIDRPRTGAHIMNLEASLKEAMNIEGAMGIALIDYNSGMPLGTLTSVNDLDLDIIAAGTTDFVRAKMRTLELMRLDEPIEDILVTLVSQYHVIRPVTSRSGKGLFFYLMLDKSRANLALARHKLTRIERELEM</sequence>
<organism evidence="2 3">
    <name type="scientific">Cryptosporangium aurantiacum</name>
    <dbReference type="NCBI Taxonomy" id="134849"/>
    <lineage>
        <taxon>Bacteria</taxon>
        <taxon>Bacillati</taxon>
        <taxon>Actinomycetota</taxon>
        <taxon>Actinomycetes</taxon>
        <taxon>Cryptosporangiales</taxon>
        <taxon>Cryptosporangiaceae</taxon>
        <taxon>Cryptosporangium</taxon>
    </lineage>
</organism>
<feature type="compositionally biased region" description="Low complexity" evidence="1">
    <location>
        <begin position="28"/>
        <end position="49"/>
    </location>
</feature>
<name>A0A1M7QFP3_9ACTN</name>
<evidence type="ECO:0000313" key="3">
    <source>
        <dbReference type="Proteomes" id="UP000184440"/>
    </source>
</evidence>
<feature type="region of interest" description="Disordered" evidence="1">
    <location>
        <begin position="28"/>
        <end position="64"/>
    </location>
</feature>
<dbReference type="STRING" id="134849.SAMN05443668_104591"/>
<reference evidence="2 3" key="1">
    <citation type="submission" date="2016-11" db="EMBL/GenBank/DDBJ databases">
        <authorList>
            <person name="Jaros S."/>
            <person name="Januszkiewicz K."/>
            <person name="Wedrychowicz H."/>
        </authorList>
    </citation>
    <scope>NUCLEOTIDE SEQUENCE [LARGE SCALE GENOMIC DNA]</scope>
    <source>
        <strain evidence="2 3">DSM 46144</strain>
    </source>
</reference>
<dbReference type="EMBL" id="FRCS01000004">
    <property type="protein sequence ID" value="SHN29607.1"/>
    <property type="molecule type" value="Genomic_DNA"/>
</dbReference>
<accession>A0A1M7QFP3</accession>
<keyword evidence="3" id="KW-1185">Reference proteome</keyword>
<dbReference type="Proteomes" id="UP000184440">
    <property type="component" value="Unassembled WGS sequence"/>
</dbReference>
<proteinExistence type="predicted"/>
<evidence type="ECO:0000256" key="1">
    <source>
        <dbReference type="SAM" id="MobiDB-lite"/>
    </source>
</evidence>
<dbReference type="AlphaFoldDB" id="A0A1M7QFP3"/>